<proteinExistence type="predicted"/>
<evidence type="ECO:0000256" key="1">
    <source>
        <dbReference type="SAM" id="Phobius"/>
    </source>
</evidence>
<keyword evidence="1" id="KW-0472">Membrane</keyword>
<feature type="transmembrane region" description="Helical" evidence="1">
    <location>
        <begin position="49"/>
        <end position="71"/>
    </location>
</feature>
<name>A0A0E0FP49_ORYNI</name>
<keyword evidence="3" id="KW-1185">Reference proteome</keyword>
<reference evidence="2" key="2">
    <citation type="submission" date="2018-04" db="EMBL/GenBank/DDBJ databases">
        <title>OnivRS2 (Oryza nivara Reference Sequence Version 2).</title>
        <authorList>
            <person name="Zhang J."/>
            <person name="Kudrna D."/>
            <person name="Lee S."/>
            <person name="Talag J."/>
            <person name="Rajasekar S."/>
            <person name="Welchert J."/>
            <person name="Hsing Y.-I."/>
            <person name="Wing R.A."/>
        </authorList>
    </citation>
    <scope>NUCLEOTIDE SEQUENCE [LARGE SCALE GENOMIC DNA]</scope>
</reference>
<protein>
    <submittedName>
        <fullName evidence="2">Uncharacterized protein</fullName>
    </submittedName>
</protein>
<evidence type="ECO:0000313" key="3">
    <source>
        <dbReference type="Proteomes" id="UP000006591"/>
    </source>
</evidence>
<evidence type="ECO:0000313" key="2">
    <source>
        <dbReference type="EnsemblPlants" id="ONIVA01G24730.1"/>
    </source>
</evidence>
<dbReference type="Proteomes" id="UP000006591">
    <property type="component" value="Chromosome 1"/>
</dbReference>
<reference evidence="2" key="1">
    <citation type="submission" date="2015-04" db="UniProtKB">
        <authorList>
            <consortium name="EnsemblPlants"/>
        </authorList>
    </citation>
    <scope>IDENTIFICATION</scope>
    <source>
        <strain evidence="2">SL10</strain>
    </source>
</reference>
<keyword evidence="1" id="KW-1133">Transmembrane helix</keyword>
<dbReference type="Gramene" id="ONIVA01G24730.1">
    <property type="protein sequence ID" value="ONIVA01G24730.1"/>
    <property type="gene ID" value="ONIVA01G24730"/>
</dbReference>
<sequence length="104" mass="11851">MHPPNSESNLINLSKAIPSVKTQAIKLTFGSKEQENKLQSLLKLFSNSMILLVHRHLVFSLISILCFPFYASAHNLQSSCSTIYMEWFSVILHSLKPSWEQLDC</sequence>
<accession>A0A0E0FP49</accession>
<keyword evidence="1" id="KW-0812">Transmembrane</keyword>
<dbReference type="EnsemblPlants" id="ONIVA01G24730.1">
    <property type="protein sequence ID" value="ONIVA01G24730.1"/>
    <property type="gene ID" value="ONIVA01G24730"/>
</dbReference>
<dbReference type="HOGENOM" id="CLU_2254456_0_0_1"/>
<dbReference type="AlphaFoldDB" id="A0A0E0FP49"/>
<organism evidence="2">
    <name type="scientific">Oryza nivara</name>
    <name type="common">Indian wild rice</name>
    <name type="synonym">Oryza sativa f. spontanea</name>
    <dbReference type="NCBI Taxonomy" id="4536"/>
    <lineage>
        <taxon>Eukaryota</taxon>
        <taxon>Viridiplantae</taxon>
        <taxon>Streptophyta</taxon>
        <taxon>Embryophyta</taxon>
        <taxon>Tracheophyta</taxon>
        <taxon>Spermatophyta</taxon>
        <taxon>Magnoliopsida</taxon>
        <taxon>Liliopsida</taxon>
        <taxon>Poales</taxon>
        <taxon>Poaceae</taxon>
        <taxon>BOP clade</taxon>
        <taxon>Oryzoideae</taxon>
        <taxon>Oryzeae</taxon>
        <taxon>Oryzinae</taxon>
        <taxon>Oryza</taxon>
    </lineage>
</organism>